<sequence length="751" mass="81928">MLCSPPLLAQNAGEGDVPELPQVEVIGITPQHGTGLPVSKVPANVQTVSEDEIEQAQALDVTHLMERRVGSVNLNLLGGNPLQPDVNFRGFRGSPLLGLPQGVSVYQDGVRINESFGDVVNWDLVPETAIASMEVMSGSNPLFGLNTLGGAISMQTKSGFTHTEERVKAYGGSFGRYEVTAEAGGNTGETGFYIAGNRFEEDGWRDHSDSEANTVFGKASWRGEDSTADIIFNMADTELRGNGAVPVELMNQDRDAVFTHPDLTENRMEMITFKGSHFFTDNIALDGDLFVRRTDTETFNGDDSDYEECEDPGDAGSLCSDDGEGDVVLNQEGNEVAESEDVESATLNTSDTRQRTYGGSLQSTFTQSLWDMENQFVVGASASLANIRFHSQTELGRLTDNRGTEGSNEIVLDSLTTVEADREDLGVYLTDTLSVTDSLSLTLSGRYNNSHIKLDDQLGTALNGDHTYTRFNPAGGLTYEFSPLLSTFVSYSESNRAPTPVELTCADPDDPCRLPNGFQADPPLDQVVAKTWEAGFRGSAKAFQWSLGAFRTQAEDDIYFISAGPARNSGYFDNIGTTQRQGLEAAASGRAGPVSWFLNYTYLEATFQEDFAVNSPDHPDAVNDEIQVEEGDRIPLNPEHIVKAGADWRITPTLAVGVDGIYNGEQYIRGDESNQLEPIDAFTVVNLRARYQVLEDLQLFARVDNVFDTEYETAGLLGEPDEVEGFDNFENPRFYTPGAPRGAWAGVEYTF</sequence>
<protein>
    <submittedName>
        <fullName evidence="13">TonB-dependent receptor</fullName>
    </submittedName>
</protein>
<dbReference type="Gene3D" id="2.170.130.10">
    <property type="entry name" value="TonB-dependent receptor, plug domain"/>
    <property type="match status" value="1"/>
</dbReference>
<evidence type="ECO:0000259" key="12">
    <source>
        <dbReference type="Pfam" id="PF07715"/>
    </source>
</evidence>
<dbReference type="PANTHER" id="PTHR30069">
    <property type="entry name" value="TONB-DEPENDENT OUTER MEMBRANE RECEPTOR"/>
    <property type="match status" value="1"/>
</dbReference>
<keyword evidence="13" id="KW-0675">Receptor</keyword>
<comment type="similarity">
    <text evidence="8 9">Belongs to the TonB-dependent receptor family.</text>
</comment>
<dbReference type="InterPro" id="IPR039426">
    <property type="entry name" value="TonB-dep_rcpt-like"/>
</dbReference>
<proteinExistence type="inferred from homology"/>
<accession>A0ABV4TUX3</accession>
<feature type="domain" description="TonB-dependent receptor-like beta-barrel" evidence="11">
    <location>
        <begin position="258"/>
        <end position="706"/>
    </location>
</feature>
<dbReference type="InterPro" id="IPR037066">
    <property type="entry name" value="Plug_dom_sf"/>
</dbReference>
<dbReference type="SUPFAM" id="SSF56935">
    <property type="entry name" value="Porins"/>
    <property type="match status" value="1"/>
</dbReference>
<dbReference type="Proteomes" id="UP001575181">
    <property type="component" value="Unassembled WGS sequence"/>
</dbReference>
<evidence type="ECO:0000256" key="1">
    <source>
        <dbReference type="ARBA" id="ARBA00004571"/>
    </source>
</evidence>
<evidence type="ECO:0000313" key="13">
    <source>
        <dbReference type="EMBL" id="MFA9461082.1"/>
    </source>
</evidence>
<evidence type="ECO:0000259" key="11">
    <source>
        <dbReference type="Pfam" id="PF00593"/>
    </source>
</evidence>
<evidence type="ECO:0000256" key="3">
    <source>
        <dbReference type="ARBA" id="ARBA00022452"/>
    </source>
</evidence>
<comment type="subcellular location">
    <subcellularLocation>
        <location evidence="1 8">Cell outer membrane</location>
        <topology evidence="1 8">Multi-pass membrane protein</topology>
    </subcellularLocation>
</comment>
<dbReference type="PANTHER" id="PTHR30069:SF39">
    <property type="entry name" value="BLL6183 PROTEIN"/>
    <property type="match status" value="1"/>
</dbReference>
<dbReference type="InterPro" id="IPR000531">
    <property type="entry name" value="Beta-barrel_TonB"/>
</dbReference>
<keyword evidence="14" id="KW-1185">Reference proteome</keyword>
<evidence type="ECO:0000256" key="10">
    <source>
        <dbReference type="SAM" id="MobiDB-lite"/>
    </source>
</evidence>
<dbReference type="PROSITE" id="PS52016">
    <property type="entry name" value="TONB_DEPENDENT_REC_3"/>
    <property type="match status" value="1"/>
</dbReference>
<feature type="region of interest" description="Disordered" evidence="10">
    <location>
        <begin position="300"/>
        <end position="323"/>
    </location>
</feature>
<dbReference type="CDD" id="cd01347">
    <property type="entry name" value="ligand_gated_channel"/>
    <property type="match status" value="1"/>
</dbReference>
<evidence type="ECO:0000256" key="9">
    <source>
        <dbReference type="RuleBase" id="RU003357"/>
    </source>
</evidence>
<evidence type="ECO:0000256" key="2">
    <source>
        <dbReference type="ARBA" id="ARBA00022448"/>
    </source>
</evidence>
<keyword evidence="2 8" id="KW-0813">Transport</keyword>
<feature type="domain" description="TonB-dependent receptor plug" evidence="12">
    <location>
        <begin position="38"/>
        <end position="151"/>
    </location>
</feature>
<name>A0ABV4TUX3_9GAMM</name>
<dbReference type="EMBL" id="JBGUAW010000006">
    <property type="protein sequence ID" value="MFA9461082.1"/>
    <property type="molecule type" value="Genomic_DNA"/>
</dbReference>
<keyword evidence="4 8" id="KW-0812">Transmembrane</keyword>
<keyword evidence="3 8" id="KW-1134">Transmembrane beta strand</keyword>
<dbReference type="Pfam" id="PF07715">
    <property type="entry name" value="Plug"/>
    <property type="match status" value="1"/>
</dbReference>
<keyword evidence="7 8" id="KW-0998">Cell outer membrane</keyword>
<dbReference type="InterPro" id="IPR012910">
    <property type="entry name" value="Plug_dom"/>
</dbReference>
<evidence type="ECO:0000256" key="8">
    <source>
        <dbReference type="PROSITE-ProRule" id="PRU01360"/>
    </source>
</evidence>
<organism evidence="13 14">
    <name type="scientific">Thiohalorhabdus methylotrophus</name>
    <dbReference type="NCBI Taxonomy" id="3242694"/>
    <lineage>
        <taxon>Bacteria</taxon>
        <taxon>Pseudomonadati</taxon>
        <taxon>Pseudomonadota</taxon>
        <taxon>Gammaproteobacteria</taxon>
        <taxon>Thiohalorhabdales</taxon>
        <taxon>Thiohalorhabdaceae</taxon>
        <taxon>Thiohalorhabdus</taxon>
    </lineage>
</organism>
<evidence type="ECO:0000256" key="4">
    <source>
        <dbReference type="ARBA" id="ARBA00022692"/>
    </source>
</evidence>
<feature type="compositionally biased region" description="Acidic residues" evidence="10">
    <location>
        <begin position="300"/>
        <end position="313"/>
    </location>
</feature>
<keyword evidence="5 9" id="KW-0798">TonB box</keyword>
<evidence type="ECO:0000256" key="6">
    <source>
        <dbReference type="ARBA" id="ARBA00023136"/>
    </source>
</evidence>
<gene>
    <name evidence="13" type="ORF">ACERLL_09625</name>
</gene>
<evidence type="ECO:0000256" key="5">
    <source>
        <dbReference type="ARBA" id="ARBA00023077"/>
    </source>
</evidence>
<reference evidence="13 14" key="1">
    <citation type="submission" date="2024-08" db="EMBL/GenBank/DDBJ databases">
        <title>Whole-genome sequencing of halo(alkali)philic microorganisms from hypersaline lakes.</title>
        <authorList>
            <person name="Sorokin D.Y."/>
            <person name="Merkel A.Y."/>
            <person name="Messina E."/>
            <person name="Yakimov M."/>
        </authorList>
    </citation>
    <scope>NUCLEOTIDE SEQUENCE [LARGE SCALE GENOMIC DNA]</scope>
    <source>
        <strain evidence="13 14">Cl-TMA</strain>
    </source>
</reference>
<evidence type="ECO:0000313" key="14">
    <source>
        <dbReference type="Proteomes" id="UP001575181"/>
    </source>
</evidence>
<dbReference type="Pfam" id="PF00593">
    <property type="entry name" value="TonB_dep_Rec_b-barrel"/>
    <property type="match status" value="1"/>
</dbReference>
<dbReference type="Gene3D" id="2.40.170.20">
    <property type="entry name" value="TonB-dependent receptor, beta-barrel domain"/>
    <property type="match status" value="1"/>
</dbReference>
<dbReference type="InterPro" id="IPR036942">
    <property type="entry name" value="Beta-barrel_TonB_sf"/>
</dbReference>
<comment type="caution">
    <text evidence="13">The sequence shown here is derived from an EMBL/GenBank/DDBJ whole genome shotgun (WGS) entry which is preliminary data.</text>
</comment>
<dbReference type="RefSeq" id="WP_373655868.1">
    <property type="nucleotide sequence ID" value="NZ_JBGUAW010000006.1"/>
</dbReference>
<keyword evidence="6 8" id="KW-0472">Membrane</keyword>
<evidence type="ECO:0000256" key="7">
    <source>
        <dbReference type="ARBA" id="ARBA00023237"/>
    </source>
</evidence>